<feature type="compositionally biased region" description="Pro residues" evidence="1">
    <location>
        <begin position="1"/>
        <end position="12"/>
    </location>
</feature>
<accession>A0A832I2T8</accession>
<dbReference type="AlphaFoldDB" id="A0A832I2T8"/>
<feature type="compositionally biased region" description="Low complexity" evidence="1">
    <location>
        <begin position="15"/>
        <end position="27"/>
    </location>
</feature>
<proteinExistence type="predicted"/>
<dbReference type="PANTHER" id="PTHR38033">
    <property type="entry name" value="MEMBRANE PROTEIN-RELATED"/>
    <property type="match status" value="1"/>
</dbReference>
<feature type="domain" description="Type IV / VI secretion system DotU" evidence="3">
    <location>
        <begin position="54"/>
        <end position="253"/>
    </location>
</feature>
<dbReference type="InterPro" id="IPR038522">
    <property type="entry name" value="T4/T6SS_DotU_sf"/>
</dbReference>
<feature type="transmembrane region" description="Helical" evidence="2">
    <location>
        <begin position="232"/>
        <end position="252"/>
    </location>
</feature>
<keyword evidence="2" id="KW-0812">Transmembrane</keyword>
<name>A0A832I2T8_UNCEI</name>
<feature type="compositionally biased region" description="Low complexity" evidence="1">
    <location>
        <begin position="39"/>
        <end position="49"/>
    </location>
</feature>
<keyword evidence="2" id="KW-0472">Membrane</keyword>
<dbReference type="EMBL" id="DSQF01000020">
    <property type="protein sequence ID" value="HGZ43741.1"/>
    <property type="molecule type" value="Genomic_DNA"/>
</dbReference>
<evidence type="ECO:0000256" key="2">
    <source>
        <dbReference type="SAM" id="Phobius"/>
    </source>
</evidence>
<gene>
    <name evidence="4" type="ORF">ENR23_10020</name>
</gene>
<sequence>MFGKKPAPPPRSRPVRPVRAVAARPARGGAGADETVVLGPSASGRSAPPSRARLVDLCAEWLGLIVAMRQAPSLPDAAGLRARALELKARLEDDARRGGFSAADAEHAVFALVGFTDETVLRGQGPARDAWLTRPLQLELYGAMLAGEEFFDRLDRLRREREARIEALEVYYACLAFGFAGKFLMAGPERIKSLLVEVEQDVAAVRGTGRRALAPHAARSDEAGGAVAGPGLAWWVAPAGYVGAVLVTWILIKLFSMLGAGGDASAIRRALEGIGR</sequence>
<dbReference type="NCBIfam" id="TIGR03349">
    <property type="entry name" value="IV_VI_DotU"/>
    <property type="match status" value="1"/>
</dbReference>
<evidence type="ECO:0000259" key="3">
    <source>
        <dbReference type="Pfam" id="PF09850"/>
    </source>
</evidence>
<comment type="caution">
    <text evidence="4">The sequence shown here is derived from an EMBL/GenBank/DDBJ whole genome shotgun (WGS) entry which is preliminary data.</text>
</comment>
<dbReference type="Pfam" id="PF09850">
    <property type="entry name" value="DotU"/>
    <property type="match status" value="1"/>
</dbReference>
<feature type="region of interest" description="Disordered" evidence="1">
    <location>
        <begin position="1"/>
        <end position="49"/>
    </location>
</feature>
<protein>
    <submittedName>
        <fullName evidence="4">DotU family type IV/VI secretion system protein</fullName>
    </submittedName>
</protein>
<reference evidence="4" key="1">
    <citation type="journal article" date="2020" name="mSystems">
        <title>Genome- and Community-Level Interaction Insights into Carbon Utilization and Element Cycling Functions of Hydrothermarchaeota in Hydrothermal Sediment.</title>
        <authorList>
            <person name="Zhou Z."/>
            <person name="Liu Y."/>
            <person name="Xu W."/>
            <person name="Pan J."/>
            <person name="Luo Z.H."/>
            <person name="Li M."/>
        </authorList>
    </citation>
    <scope>NUCLEOTIDE SEQUENCE [LARGE SCALE GENOMIC DNA]</scope>
    <source>
        <strain evidence="4">SpSt-381</strain>
    </source>
</reference>
<keyword evidence="2" id="KW-1133">Transmembrane helix</keyword>
<evidence type="ECO:0000256" key="1">
    <source>
        <dbReference type="SAM" id="MobiDB-lite"/>
    </source>
</evidence>
<organism evidence="4">
    <name type="scientific">Eiseniibacteriota bacterium</name>
    <dbReference type="NCBI Taxonomy" id="2212470"/>
    <lineage>
        <taxon>Bacteria</taxon>
        <taxon>Candidatus Eiseniibacteriota</taxon>
    </lineage>
</organism>
<evidence type="ECO:0000313" key="4">
    <source>
        <dbReference type="EMBL" id="HGZ43741.1"/>
    </source>
</evidence>
<dbReference type="Gene3D" id="1.25.40.590">
    <property type="entry name" value="Type IV / VI secretion system, DotU"/>
    <property type="match status" value="1"/>
</dbReference>
<dbReference type="PANTHER" id="PTHR38033:SF1">
    <property type="entry name" value="DOTU FAMILY TYPE IV_VI SECRETION SYSTEM PROTEIN"/>
    <property type="match status" value="1"/>
</dbReference>
<dbReference type="InterPro" id="IPR017732">
    <property type="entry name" value="T4/T6SS_DotU"/>
</dbReference>